<evidence type="ECO:0000313" key="2">
    <source>
        <dbReference type="Proteomes" id="UP001345963"/>
    </source>
</evidence>
<reference evidence="1 2" key="1">
    <citation type="submission" date="2021-07" db="EMBL/GenBank/DDBJ databases">
        <authorList>
            <person name="Palmer J.M."/>
        </authorList>
    </citation>
    <scope>NUCLEOTIDE SEQUENCE [LARGE SCALE GENOMIC DNA]</scope>
    <source>
        <strain evidence="1 2">AT_MEX2019</strain>
        <tissue evidence="1">Muscle</tissue>
    </source>
</reference>
<organism evidence="1 2">
    <name type="scientific">Ataeniobius toweri</name>
    <dbReference type="NCBI Taxonomy" id="208326"/>
    <lineage>
        <taxon>Eukaryota</taxon>
        <taxon>Metazoa</taxon>
        <taxon>Chordata</taxon>
        <taxon>Craniata</taxon>
        <taxon>Vertebrata</taxon>
        <taxon>Euteleostomi</taxon>
        <taxon>Actinopterygii</taxon>
        <taxon>Neopterygii</taxon>
        <taxon>Teleostei</taxon>
        <taxon>Neoteleostei</taxon>
        <taxon>Acanthomorphata</taxon>
        <taxon>Ovalentaria</taxon>
        <taxon>Atherinomorphae</taxon>
        <taxon>Cyprinodontiformes</taxon>
        <taxon>Goodeidae</taxon>
        <taxon>Ataeniobius</taxon>
    </lineage>
</organism>
<proteinExistence type="predicted"/>
<accession>A0ABU7BZ26</accession>
<sequence length="108" mass="12045">MYGYMLSQAPLVFHYLERSPPPLISQVVTLKDILHGAPQSSDCQSATNKRPDLYSLSGSSSCIYSSMPGQLITEVSPAGKWTERLWEAGKDERQFEKSKLCLDLICSM</sequence>
<protein>
    <submittedName>
        <fullName evidence="1">Uncharacterized protein</fullName>
    </submittedName>
</protein>
<dbReference type="Proteomes" id="UP001345963">
    <property type="component" value="Unassembled WGS sequence"/>
</dbReference>
<comment type="caution">
    <text evidence="1">The sequence shown here is derived from an EMBL/GenBank/DDBJ whole genome shotgun (WGS) entry which is preliminary data.</text>
</comment>
<gene>
    <name evidence="1" type="ORF">ATANTOWER_016822</name>
</gene>
<dbReference type="EMBL" id="JAHUTI010072319">
    <property type="protein sequence ID" value="MED6255912.1"/>
    <property type="molecule type" value="Genomic_DNA"/>
</dbReference>
<name>A0ABU7BZ26_9TELE</name>
<keyword evidence="2" id="KW-1185">Reference proteome</keyword>
<evidence type="ECO:0000313" key="1">
    <source>
        <dbReference type="EMBL" id="MED6255912.1"/>
    </source>
</evidence>